<dbReference type="AlphaFoldDB" id="A0AAV7LPA4"/>
<reference evidence="1" key="1">
    <citation type="journal article" date="2022" name="bioRxiv">
        <title>Sequencing and chromosome-scale assembly of the giantPleurodeles waltlgenome.</title>
        <authorList>
            <person name="Brown T."/>
            <person name="Elewa A."/>
            <person name="Iarovenko S."/>
            <person name="Subramanian E."/>
            <person name="Araus A.J."/>
            <person name="Petzold A."/>
            <person name="Susuki M."/>
            <person name="Suzuki K.-i.T."/>
            <person name="Hayashi T."/>
            <person name="Toyoda A."/>
            <person name="Oliveira C."/>
            <person name="Osipova E."/>
            <person name="Leigh N.D."/>
            <person name="Simon A."/>
            <person name="Yun M.H."/>
        </authorList>
    </citation>
    <scope>NUCLEOTIDE SEQUENCE</scope>
    <source>
        <strain evidence="1">20211129_DDA</strain>
        <tissue evidence="1">Liver</tissue>
    </source>
</reference>
<dbReference type="Proteomes" id="UP001066276">
    <property type="component" value="Chromosome 11"/>
</dbReference>
<gene>
    <name evidence="1" type="ORF">NDU88_005505</name>
</gene>
<evidence type="ECO:0000313" key="2">
    <source>
        <dbReference type="Proteomes" id="UP001066276"/>
    </source>
</evidence>
<name>A0AAV7LPA4_PLEWA</name>
<organism evidence="1 2">
    <name type="scientific">Pleurodeles waltl</name>
    <name type="common">Iberian ribbed newt</name>
    <dbReference type="NCBI Taxonomy" id="8319"/>
    <lineage>
        <taxon>Eukaryota</taxon>
        <taxon>Metazoa</taxon>
        <taxon>Chordata</taxon>
        <taxon>Craniata</taxon>
        <taxon>Vertebrata</taxon>
        <taxon>Euteleostomi</taxon>
        <taxon>Amphibia</taxon>
        <taxon>Batrachia</taxon>
        <taxon>Caudata</taxon>
        <taxon>Salamandroidea</taxon>
        <taxon>Salamandridae</taxon>
        <taxon>Pleurodelinae</taxon>
        <taxon>Pleurodeles</taxon>
    </lineage>
</organism>
<evidence type="ECO:0000313" key="1">
    <source>
        <dbReference type="EMBL" id="KAJ1092395.1"/>
    </source>
</evidence>
<evidence type="ECO:0008006" key="3">
    <source>
        <dbReference type="Google" id="ProtNLM"/>
    </source>
</evidence>
<protein>
    <recommendedName>
        <fullName evidence="3">Secreted protein</fullName>
    </recommendedName>
</protein>
<sequence length="70" mass="7454">MRRAAATMCGAATAAVVTVTALRHCPEGGFSLLWPRRQGKRQRASAALSSGGRGLQASPLRRHHVALDLF</sequence>
<dbReference type="EMBL" id="JANPWB010000015">
    <property type="protein sequence ID" value="KAJ1092395.1"/>
    <property type="molecule type" value="Genomic_DNA"/>
</dbReference>
<proteinExistence type="predicted"/>
<keyword evidence="2" id="KW-1185">Reference proteome</keyword>
<accession>A0AAV7LPA4</accession>
<comment type="caution">
    <text evidence="1">The sequence shown here is derived from an EMBL/GenBank/DDBJ whole genome shotgun (WGS) entry which is preliminary data.</text>
</comment>